<dbReference type="GO" id="GO:0005737">
    <property type="term" value="C:cytoplasm"/>
    <property type="evidence" value="ECO:0007669"/>
    <property type="project" value="TreeGrafter"/>
</dbReference>
<reference evidence="4" key="1">
    <citation type="submission" date="2016-06" db="UniProtKB">
        <authorList>
            <consortium name="WormBaseParasite"/>
        </authorList>
    </citation>
    <scope>IDENTIFICATION</scope>
</reference>
<dbReference type="InterPro" id="IPR027268">
    <property type="entry name" value="Peptidase_M4/M1_CTD_sf"/>
</dbReference>
<organism evidence="4">
    <name type="scientific">Schistosoma curassoni</name>
    <dbReference type="NCBI Taxonomy" id="6186"/>
    <lineage>
        <taxon>Eukaryota</taxon>
        <taxon>Metazoa</taxon>
        <taxon>Spiralia</taxon>
        <taxon>Lophotrochozoa</taxon>
        <taxon>Platyhelminthes</taxon>
        <taxon>Trematoda</taxon>
        <taxon>Digenea</taxon>
        <taxon>Strigeidida</taxon>
        <taxon>Schistosomatoidea</taxon>
        <taxon>Schistosomatidae</taxon>
        <taxon>Schistosoma</taxon>
    </lineage>
</organism>
<dbReference type="GO" id="GO:0043171">
    <property type="term" value="P:peptide catabolic process"/>
    <property type="evidence" value="ECO:0007669"/>
    <property type="project" value="TreeGrafter"/>
</dbReference>
<accession>A0A183KZN9</accession>
<gene>
    <name evidence="2" type="ORF">SCUD_LOCUS20536</name>
</gene>
<dbReference type="GO" id="GO:0016020">
    <property type="term" value="C:membrane"/>
    <property type="evidence" value="ECO:0007669"/>
    <property type="project" value="TreeGrafter"/>
</dbReference>
<dbReference type="PANTHER" id="PTHR11533:SF299">
    <property type="entry name" value="AMINOPEPTIDASE"/>
    <property type="match status" value="1"/>
</dbReference>
<evidence type="ECO:0000313" key="2">
    <source>
        <dbReference type="EMBL" id="VDP72552.1"/>
    </source>
</evidence>
<sequence length="212" mass="25092">SSIKTVYIFDESQNRYLIQNQYKNTDEKDLWKALSEEWDTQINHLDIGFIMDSWTKQKNYPLVIVKRNGSNVFFFEQIHYFQHYGNKSSQTNHDKEKIQEQRDRWVEQLEEHLNKPSSTDPSDPIASPADHPIDVTQPMIEEIKVIIRKFKCGKAVGLENIPAETSKSDTEVTANMLHFLFRKSREKEQVPLTNWKKRIAHQDTKDRRSEQI</sequence>
<dbReference type="GO" id="GO:0042277">
    <property type="term" value="F:peptide binding"/>
    <property type="evidence" value="ECO:0007669"/>
    <property type="project" value="TreeGrafter"/>
</dbReference>
<dbReference type="InterPro" id="IPR050344">
    <property type="entry name" value="Peptidase_M1_aminopeptidases"/>
</dbReference>
<dbReference type="Gene3D" id="1.10.390.10">
    <property type="entry name" value="Neutral Protease Domain 2"/>
    <property type="match status" value="1"/>
</dbReference>
<protein>
    <submittedName>
        <fullName evidence="4">WH1 domain-containing protein</fullName>
    </submittedName>
</protein>
<evidence type="ECO:0000256" key="1">
    <source>
        <dbReference type="SAM" id="MobiDB-lite"/>
    </source>
</evidence>
<evidence type="ECO:0000313" key="4">
    <source>
        <dbReference type="WBParaSite" id="SCUD_0002053901-mRNA-1"/>
    </source>
</evidence>
<feature type="region of interest" description="Disordered" evidence="1">
    <location>
        <begin position="112"/>
        <end position="132"/>
    </location>
</feature>
<dbReference type="WBParaSite" id="SCUD_0002053901-mRNA-1">
    <property type="protein sequence ID" value="SCUD_0002053901-mRNA-1"/>
    <property type="gene ID" value="SCUD_0002053901"/>
</dbReference>
<dbReference type="GO" id="GO:0006508">
    <property type="term" value="P:proteolysis"/>
    <property type="evidence" value="ECO:0007669"/>
    <property type="project" value="TreeGrafter"/>
</dbReference>
<dbReference type="GO" id="GO:0070006">
    <property type="term" value="F:metalloaminopeptidase activity"/>
    <property type="evidence" value="ECO:0007669"/>
    <property type="project" value="TreeGrafter"/>
</dbReference>
<dbReference type="EMBL" id="UZAK01044496">
    <property type="protein sequence ID" value="VDP72552.1"/>
    <property type="molecule type" value="Genomic_DNA"/>
</dbReference>
<reference evidence="2 3" key="2">
    <citation type="submission" date="2018-11" db="EMBL/GenBank/DDBJ databases">
        <authorList>
            <consortium name="Pathogen Informatics"/>
        </authorList>
    </citation>
    <scope>NUCLEOTIDE SEQUENCE [LARGE SCALE GENOMIC DNA]</scope>
    <source>
        <strain evidence="2">Dakar</strain>
        <strain evidence="3">Dakar, Senegal</strain>
    </source>
</reference>
<proteinExistence type="predicted"/>
<dbReference type="AlphaFoldDB" id="A0A183KZN9"/>
<dbReference type="SUPFAM" id="SSF55486">
    <property type="entry name" value="Metalloproteases ('zincins'), catalytic domain"/>
    <property type="match status" value="1"/>
</dbReference>
<name>A0A183KZN9_9TREM</name>
<dbReference type="GO" id="GO:0008270">
    <property type="term" value="F:zinc ion binding"/>
    <property type="evidence" value="ECO:0007669"/>
    <property type="project" value="TreeGrafter"/>
</dbReference>
<dbReference type="STRING" id="6186.A0A183KZN9"/>
<evidence type="ECO:0000313" key="3">
    <source>
        <dbReference type="Proteomes" id="UP000279833"/>
    </source>
</evidence>
<dbReference type="PANTHER" id="PTHR11533">
    <property type="entry name" value="PROTEASE M1 ZINC METALLOPROTEASE"/>
    <property type="match status" value="1"/>
</dbReference>
<dbReference type="GO" id="GO:0005615">
    <property type="term" value="C:extracellular space"/>
    <property type="evidence" value="ECO:0007669"/>
    <property type="project" value="TreeGrafter"/>
</dbReference>
<dbReference type="Proteomes" id="UP000279833">
    <property type="component" value="Unassembled WGS sequence"/>
</dbReference>
<keyword evidence="3" id="KW-1185">Reference proteome</keyword>